<proteinExistence type="predicted"/>
<protein>
    <submittedName>
        <fullName evidence="1">Uncharacterized protein</fullName>
    </submittedName>
</protein>
<sequence length="153" mass="16441">MYFKPLIASPAVCVAYVSSDTNGTCAPGLKAGHSRALRSQTHRQSDENRSDVVGFSSGTVAHSARWAMKLSCDHGQGVASLPRKSKNQKMGGEGVRLDLANSSTATKRFRYREIPLYNHPVFPGGVQLMKIPGNLSTASPTLTTFAEAHARPI</sequence>
<evidence type="ECO:0000313" key="2">
    <source>
        <dbReference type="Proteomes" id="UP000499080"/>
    </source>
</evidence>
<name>A0A4Y2V7T7_ARAVE</name>
<dbReference type="EMBL" id="BGPR01043942">
    <property type="protein sequence ID" value="GBO20612.1"/>
    <property type="molecule type" value="Genomic_DNA"/>
</dbReference>
<dbReference type="Proteomes" id="UP000499080">
    <property type="component" value="Unassembled WGS sequence"/>
</dbReference>
<dbReference type="AlphaFoldDB" id="A0A4Y2V7T7"/>
<comment type="caution">
    <text evidence="1">The sequence shown here is derived from an EMBL/GenBank/DDBJ whole genome shotgun (WGS) entry which is preliminary data.</text>
</comment>
<evidence type="ECO:0000313" key="1">
    <source>
        <dbReference type="EMBL" id="GBO20612.1"/>
    </source>
</evidence>
<organism evidence="1 2">
    <name type="scientific">Araneus ventricosus</name>
    <name type="common">Orbweaver spider</name>
    <name type="synonym">Epeira ventricosa</name>
    <dbReference type="NCBI Taxonomy" id="182803"/>
    <lineage>
        <taxon>Eukaryota</taxon>
        <taxon>Metazoa</taxon>
        <taxon>Ecdysozoa</taxon>
        <taxon>Arthropoda</taxon>
        <taxon>Chelicerata</taxon>
        <taxon>Arachnida</taxon>
        <taxon>Araneae</taxon>
        <taxon>Araneomorphae</taxon>
        <taxon>Entelegynae</taxon>
        <taxon>Araneoidea</taxon>
        <taxon>Araneidae</taxon>
        <taxon>Araneus</taxon>
    </lineage>
</organism>
<reference evidence="1 2" key="1">
    <citation type="journal article" date="2019" name="Sci. Rep.">
        <title>Orb-weaving spider Araneus ventricosus genome elucidates the spidroin gene catalogue.</title>
        <authorList>
            <person name="Kono N."/>
            <person name="Nakamura H."/>
            <person name="Ohtoshi R."/>
            <person name="Moran D.A.P."/>
            <person name="Shinohara A."/>
            <person name="Yoshida Y."/>
            <person name="Fujiwara M."/>
            <person name="Mori M."/>
            <person name="Tomita M."/>
            <person name="Arakawa K."/>
        </authorList>
    </citation>
    <scope>NUCLEOTIDE SEQUENCE [LARGE SCALE GENOMIC DNA]</scope>
</reference>
<gene>
    <name evidence="1" type="ORF">AVEN_152507_1</name>
</gene>
<keyword evidence="2" id="KW-1185">Reference proteome</keyword>
<accession>A0A4Y2V7T7</accession>